<sequence>MASSGSFSPIEEVANNTFDYIICGGGTAGLTLAARLSEDPSISVLVLEAGHANLDDPTILVPAQHLTQVFDDRYD</sequence>
<protein>
    <submittedName>
        <fullName evidence="2">Uncharacterized protein</fullName>
    </submittedName>
</protein>
<keyword evidence="3" id="KW-1185">Reference proteome</keyword>
<organism evidence="2 3">
    <name type="scientific">Dacryopinax primogenitus (strain DJM 731)</name>
    <name type="common">Brown rot fungus</name>
    <dbReference type="NCBI Taxonomy" id="1858805"/>
    <lineage>
        <taxon>Eukaryota</taxon>
        <taxon>Fungi</taxon>
        <taxon>Dikarya</taxon>
        <taxon>Basidiomycota</taxon>
        <taxon>Agaricomycotina</taxon>
        <taxon>Dacrymycetes</taxon>
        <taxon>Dacrymycetales</taxon>
        <taxon>Dacrymycetaceae</taxon>
        <taxon>Dacryopinax</taxon>
    </lineage>
</organism>
<gene>
    <name evidence="2" type="ORF">DACRYDRAFT_112454</name>
</gene>
<dbReference type="OrthoDB" id="269227at2759"/>
<dbReference type="PANTHER" id="PTHR11552">
    <property type="entry name" value="GLUCOSE-METHANOL-CHOLINE GMC OXIDOREDUCTASE"/>
    <property type="match status" value="1"/>
</dbReference>
<dbReference type="HOGENOM" id="CLU_2671012_0_0_1"/>
<dbReference type="GO" id="GO:0050660">
    <property type="term" value="F:flavin adenine dinucleotide binding"/>
    <property type="evidence" value="ECO:0007669"/>
    <property type="project" value="InterPro"/>
</dbReference>
<dbReference type="GO" id="GO:0016491">
    <property type="term" value="F:oxidoreductase activity"/>
    <property type="evidence" value="ECO:0007669"/>
    <property type="project" value="TreeGrafter"/>
</dbReference>
<name>M5FQA1_DACPD</name>
<dbReference type="Pfam" id="PF05834">
    <property type="entry name" value="Lycopene_cycl"/>
    <property type="match status" value="1"/>
</dbReference>
<comment type="similarity">
    <text evidence="1">Belongs to the GMC oxidoreductase family.</text>
</comment>
<dbReference type="OMA" id="WQARPSQ"/>
<dbReference type="Proteomes" id="UP000030653">
    <property type="component" value="Unassembled WGS sequence"/>
</dbReference>
<evidence type="ECO:0000256" key="1">
    <source>
        <dbReference type="ARBA" id="ARBA00010790"/>
    </source>
</evidence>
<accession>M5FQA1</accession>
<dbReference type="RefSeq" id="XP_040623737.1">
    <property type="nucleotide sequence ID" value="XM_040769421.1"/>
</dbReference>
<evidence type="ECO:0000313" key="2">
    <source>
        <dbReference type="EMBL" id="EJT96839.1"/>
    </source>
</evidence>
<proteinExistence type="inferred from homology"/>
<evidence type="ECO:0000313" key="3">
    <source>
        <dbReference type="Proteomes" id="UP000030653"/>
    </source>
</evidence>
<reference evidence="2 3" key="1">
    <citation type="journal article" date="2012" name="Science">
        <title>The Paleozoic origin of enzymatic lignin decomposition reconstructed from 31 fungal genomes.</title>
        <authorList>
            <person name="Floudas D."/>
            <person name="Binder M."/>
            <person name="Riley R."/>
            <person name="Barry K."/>
            <person name="Blanchette R.A."/>
            <person name="Henrissat B."/>
            <person name="Martinez A.T."/>
            <person name="Otillar R."/>
            <person name="Spatafora J.W."/>
            <person name="Yadav J.S."/>
            <person name="Aerts A."/>
            <person name="Benoit I."/>
            <person name="Boyd A."/>
            <person name="Carlson A."/>
            <person name="Copeland A."/>
            <person name="Coutinho P.M."/>
            <person name="de Vries R.P."/>
            <person name="Ferreira P."/>
            <person name="Findley K."/>
            <person name="Foster B."/>
            <person name="Gaskell J."/>
            <person name="Glotzer D."/>
            <person name="Gorecki P."/>
            <person name="Heitman J."/>
            <person name="Hesse C."/>
            <person name="Hori C."/>
            <person name="Igarashi K."/>
            <person name="Jurgens J.A."/>
            <person name="Kallen N."/>
            <person name="Kersten P."/>
            <person name="Kohler A."/>
            <person name="Kuees U."/>
            <person name="Kumar T.K.A."/>
            <person name="Kuo A."/>
            <person name="LaButti K."/>
            <person name="Larrondo L.F."/>
            <person name="Lindquist E."/>
            <person name="Ling A."/>
            <person name="Lombard V."/>
            <person name="Lucas S."/>
            <person name="Lundell T."/>
            <person name="Martin R."/>
            <person name="McLaughlin D.J."/>
            <person name="Morgenstern I."/>
            <person name="Morin E."/>
            <person name="Murat C."/>
            <person name="Nagy L.G."/>
            <person name="Nolan M."/>
            <person name="Ohm R.A."/>
            <person name="Patyshakuliyeva A."/>
            <person name="Rokas A."/>
            <person name="Ruiz-Duenas F.J."/>
            <person name="Sabat G."/>
            <person name="Salamov A."/>
            <person name="Samejima M."/>
            <person name="Schmutz J."/>
            <person name="Slot J.C."/>
            <person name="St John F."/>
            <person name="Stenlid J."/>
            <person name="Sun H."/>
            <person name="Sun S."/>
            <person name="Syed K."/>
            <person name="Tsang A."/>
            <person name="Wiebenga A."/>
            <person name="Young D."/>
            <person name="Pisabarro A."/>
            <person name="Eastwood D.C."/>
            <person name="Martin F."/>
            <person name="Cullen D."/>
            <person name="Grigoriev I.V."/>
            <person name="Hibbett D.S."/>
        </authorList>
    </citation>
    <scope>NUCLEOTIDE SEQUENCE [LARGE SCALE GENOMIC DNA]</scope>
    <source>
        <strain evidence="2 3">DJM-731 SS1</strain>
    </source>
</reference>
<dbReference type="SUPFAM" id="SSF51905">
    <property type="entry name" value="FAD/NAD(P)-binding domain"/>
    <property type="match status" value="1"/>
</dbReference>
<dbReference type="STRING" id="1858805.M5FQA1"/>
<dbReference type="GeneID" id="63684483"/>
<dbReference type="InterPro" id="IPR012132">
    <property type="entry name" value="GMC_OxRdtase"/>
</dbReference>
<dbReference type="PANTHER" id="PTHR11552:SF147">
    <property type="entry name" value="CHOLINE DEHYDROGENASE, MITOCHONDRIAL"/>
    <property type="match status" value="1"/>
</dbReference>
<dbReference type="InterPro" id="IPR036188">
    <property type="entry name" value="FAD/NAD-bd_sf"/>
</dbReference>
<dbReference type="Gene3D" id="3.50.50.60">
    <property type="entry name" value="FAD/NAD(P)-binding domain"/>
    <property type="match status" value="1"/>
</dbReference>
<dbReference type="AlphaFoldDB" id="M5FQA1"/>
<dbReference type="EMBL" id="JH795880">
    <property type="protein sequence ID" value="EJT96839.1"/>
    <property type="molecule type" value="Genomic_DNA"/>
</dbReference>